<evidence type="ECO:0000313" key="7">
    <source>
        <dbReference type="Proteomes" id="UP000264310"/>
    </source>
</evidence>
<dbReference type="Gene3D" id="1.10.10.10">
    <property type="entry name" value="Winged helix-like DNA-binding domain superfamily/Winged helix DNA-binding domain"/>
    <property type="match status" value="1"/>
</dbReference>
<dbReference type="OrthoDB" id="8114900at2"/>
<organism evidence="6 7">
    <name type="scientific">Fulvimarina endophytica</name>
    <dbReference type="NCBI Taxonomy" id="2293836"/>
    <lineage>
        <taxon>Bacteria</taxon>
        <taxon>Pseudomonadati</taxon>
        <taxon>Pseudomonadota</taxon>
        <taxon>Alphaproteobacteria</taxon>
        <taxon>Hyphomicrobiales</taxon>
        <taxon>Aurantimonadaceae</taxon>
        <taxon>Fulvimarina</taxon>
    </lineage>
</organism>
<evidence type="ECO:0000313" key="6">
    <source>
        <dbReference type="EMBL" id="RFC62306.1"/>
    </source>
</evidence>
<reference evidence="6 7" key="1">
    <citation type="submission" date="2018-08" db="EMBL/GenBank/DDBJ databases">
        <title>Fulvimarina sp. 85, whole genome shotgun sequence.</title>
        <authorList>
            <person name="Tuo L."/>
        </authorList>
    </citation>
    <scope>NUCLEOTIDE SEQUENCE [LARGE SCALE GENOMIC DNA]</scope>
    <source>
        <strain evidence="6 7">85</strain>
    </source>
</reference>
<comment type="caution">
    <text evidence="6">The sequence shown here is derived from an EMBL/GenBank/DDBJ whole genome shotgun (WGS) entry which is preliminary data.</text>
</comment>
<dbReference type="SMART" id="SM00345">
    <property type="entry name" value="HTH_GNTR"/>
    <property type="match status" value="1"/>
</dbReference>
<dbReference type="InterPro" id="IPR011711">
    <property type="entry name" value="GntR_C"/>
</dbReference>
<dbReference type="AlphaFoldDB" id="A0A371WZF1"/>
<dbReference type="SMART" id="SM00895">
    <property type="entry name" value="FCD"/>
    <property type="match status" value="1"/>
</dbReference>
<dbReference type="CDD" id="cd07377">
    <property type="entry name" value="WHTH_GntR"/>
    <property type="match status" value="1"/>
</dbReference>
<accession>A0A371WZF1</accession>
<feature type="compositionally biased region" description="Basic and acidic residues" evidence="4">
    <location>
        <begin position="220"/>
        <end position="231"/>
    </location>
</feature>
<dbReference type="InterPro" id="IPR036390">
    <property type="entry name" value="WH_DNA-bd_sf"/>
</dbReference>
<keyword evidence="1" id="KW-0805">Transcription regulation</keyword>
<evidence type="ECO:0000259" key="5">
    <source>
        <dbReference type="PROSITE" id="PS50949"/>
    </source>
</evidence>
<dbReference type="InterPro" id="IPR000524">
    <property type="entry name" value="Tscrpt_reg_HTH_GntR"/>
</dbReference>
<keyword evidence="3" id="KW-0804">Transcription</keyword>
<dbReference type="EMBL" id="QURL01000007">
    <property type="protein sequence ID" value="RFC62306.1"/>
    <property type="molecule type" value="Genomic_DNA"/>
</dbReference>
<evidence type="ECO:0000256" key="1">
    <source>
        <dbReference type="ARBA" id="ARBA00023015"/>
    </source>
</evidence>
<dbReference type="Pfam" id="PF00392">
    <property type="entry name" value="GntR"/>
    <property type="match status" value="1"/>
</dbReference>
<dbReference type="Gene3D" id="1.20.120.530">
    <property type="entry name" value="GntR ligand-binding domain-like"/>
    <property type="match status" value="1"/>
</dbReference>
<dbReference type="Proteomes" id="UP000264310">
    <property type="component" value="Unassembled WGS sequence"/>
</dbReference>
<dbReference type="PRINTS" id="PR00035">
    <property type="entry name" value="HTHGNTR"/>
</dbReference>
<dbReference type="SUPFAM" id="SSF46785">
    <property type="entry name" value="Winged helix' DNA-binding domain"/>
    <property type="match status" value="1"/>
</dbReference>
<dbReference type="GO" id="GO:0003700">
    <property type="term" value="F:DNA-binding transcription factor activity"/>
    <property type="evidence" value="ECO:0007669"/>
    <property type="project" value="InterPro"/>
</dbReference>
<evidence type="ECO:0000256" key="4">
    <source>
        <dbReference type="SAM" id="MobiDB-lite"/>
    </source>
</evidence>
<evidence type="ECO:0000256" key="3">
    <source>
        <dbReference type="ARBA" id="ARBA00023163"/>
    </source>
</evidence>
<dbReference type="InterPro" id="IPR036388">
    <property type="entry name" value="WH-like_DNA-bd_sf"/>
</dbReference>
<keyword evidence="2" id="KW-0238">DNA-binding</keyword>
<dbReference type="PANTHER" id="PTHR43537:SF50">
    <property type="entry name" value="TRANSCRIPTIONAL REGULATORY PROTEIN"/>
    <property type="match status" value="1"/>
</dbReference>
<evidence type="ECO:0000256" key="2">
    <source>
        <dbReference type="ARBA" id="ARBA00023125"/>
    </source>
</evidence>
<dbReference type="PANTHER" id="PTHR43537">
    <property type="entry name" value="TRANSCRIPTIONAL REGULATOR, GNTR FAMILY"/>
    <property type="match status" value="1"/>
</dbReference>
<feature type="region of interest" description="Disordered" evidence="4">
    <location>
        <begin position="220"/>
        <end position="242"/>
    </location>
</feature>
<proteinExistence type="predicted"/>
<keyword evidence="7" id="KW-1185">Reference proteome</keyword>
<dbReference type="SUPFAM" id="SSF48008">
    <property type="entry name" value="GntR ligand-binding domain-like"/>
    <property type="match status" value="1"/>
</dbReference>
<name>A0A371WZF1_9HYPH</name>
<sequence length="242" mass="27190">MTQRGEDYAIEAVARPSLSSELVERMREMILEGELEAGKKVPERRLTELFGVSRTPLREAIKILAHEGYVALVPNRGAVVAEDDEAEIDELFPILAALEGLAGELAALRADEAMIGEITERTDALRRSFESRDRLVYFETNQAIHDGLLEASGNRSLIRQHGLIARRIFRARYQANLSEIRWREAIEEHEAMSAALKRRDPEGLGRTMRAHLMNKLRSIREGREAKRKGSEARTAASAGEFA</sequence>
<protein>
    <submittedName>
        <fullName evidence="6">GntR family transcriptional regulator</fullName>
    </submittedName>
</protein>
<gene>
    <name evidence="6" type="ORF">DYI37_15825</name>
</gene>
<dbReference type="RefSeq" id="WP_116684248.1">
    <property type="nucleotide sequence ID" value="NZ_QURL01000007.1"/>
</dbReference>
<dbReference type="Pfam" id="PF07729">
    <property type="entry name" value="FCD"/>
    <property type="match status" value="1"/>
</dbReference>
<dbReference type="PROSITE" id="PS50949">
    <property type="entry name" value="HTH_GNTR"/>
    <property type="match status" value="1"/>
</dbReference>
<dbReference type="InterPro" id="IPR008920">
    <property type="entry name" value="TF_FadR/GntR_C"/>
</dbReference>
<dbReference type="GO" id="GO:0003677">
    <property type="term" value="F:DNA binding"/>
    <property type="evidence" value="ECO:0007669"/>
    <property type="project" value="UniProtKB-KW"/>
</dbReference>
<feature type="domain" description="HTH gntR-type" evidence="5">
    <location>
        <begin position="16"/>
        <end position="83"/>
    </location>
</feature>